<reference evidence="1" key="1">
    <citation type="submission" date="2020-08" db="EMBL/GenBank/DDBJ databases">
        <title>Multicomponent nature underlies the extraordinary mechanical properties of spider dragline silk.</title>
        <authorList>
            <person name="Kono N."/>
            <person name="Nakamura H."/>
            <person name="Mori M."/>
            <person name="Yoshida Y."/>
            <person name="Ohtoshi R."/>
            <person name="Malay A.D."/>
            <person name="Moran D.A.P."/>
            <person name="Tomita M."/>
            <person name="Numata K."/>
            <person name="Arakawa K."/>
        </authorList>
    </citation>
    <scope>NUCLEOTIDE SEQUENCE</scope>
</reference>
<accession>A0A8X6PXL6</accession>
<dbReference type="AlphaFoldDB" id="A0A8X6PXL6"/>
<dbReference type="Proteomes" id="UP000887013">
    <property type="component" value="Unassembled WGS sequence"/>
</dbReference>
<keyword evidence="2" id="KW-1185">Reference proteome</keyword>
<gene>
    <name evidence="1" type="ORF">NPIL_558291</name>
</gene>
<evidence type="ECO:0000313" key="1">
    <source>
        <dbReference type="EMBL" id="GFT88750.1"/>
    </source>
</evidence>
<sequence>MDFDSNSVENDREIQEQQMEFRSIYYSDFSNRDKIKKRLHDPIKRFSQRHHLLLVEPKNGGMNHSFHSGSHSLVALFMNRSAKAAVASIDIREAPAPKICFIFLTLFKNIQSF</sequence>
<comment type="caution">
    <text evidence="1">The sequence shown here is derived from an EMBL/GenBank/DDBJ whole genome shotgun (WGS) entry which is preliminary data.</text>
</comment>
<evidence type="ECO:0000313" key="2">
    <source>
        <dbReference type="Proteomes" id="UP000887013"/>
    </source>
</evidence>
<name>A0A8X6PXL6_NEPPI</name>
<proteinExistence type="predicted"/>
<organism evidence="1 2">
    <name type="scientific">Nephila pilipes</name>
    <name type="common">Giant wood spider</name>
    <name type="synonym">Nephila maculata</name>
    <dbReference type="NCBI Taxonomy" id="299642"/>
    <lineage>
        <taxon>Eukaryota</taxon>
        <taxon>Metazoa</taxon>
        <taxon>Ecdysozoa</taxon>
        <taxon>Arthropoda</taxon>
        <taxon>Chelicerata</taxon>
        <taxon>Arachnida</taxon>
        <taxon>Araneae</taxon>
        <taxon>Araneomorphae</taxon>
        <taxon>Entelegynae</taxon>
        <taxon>Araneoidea</taxon>
        <taxon>Nephilidae</taxon>
        <taxon>Nephila</taxon>
    </lineage>
</organism>
<protein>
    <submittedName>
        <fullName evidence="1">Uncharacterized protein</fullName>
    </submittedName>
</protein>
<dbReference type="EMBL" id="BMAW01073672">
    <property type="protein sequence ID" value="GFT88750.1"/>
    <property type="molecule type" value="Genomic_DNA"/>
</dbReference>